<protein>
    <recommendedName>
        <fullName evidence="4">DUF2812 domain-containing protein</fullName>
    </recommendedName>
</protein>
<evidence type="ECO:0000313" key="3">
    <source>
        <dbReference type="Proteomes" id="UP000184245"/>
    </source>
</evidence>
<organism evidence="2 3">
    <name type="scientific">Lactonifactor longoviformis DSM 17459</name>
    <dbReference type="NCBI Taxonomy" id="1122155"/>
    <lineage>
        <taxon>Bacteria</taxon>
        <taxon>Bacillati</taxon>
        <taxon>Bacillota</taxon>
        <taxon>Clostridia</taxon>
        <taxon>Eubacteriales</taxon>
        <taxon>Clostridiaceae</taxon>
        <taxon>Lactonifactor</taxon>
    </lineage>
</organism>
<accession>A0A1M5CLW0</accession>
<sequence>MKKFKWYYDKDAEELWLNEMVNQGWALEHYFLGVYTFAPCEPGQYIYQIDLMPSTTAGARDFKEFMEDSGIEVAEQWNQWVYLRKDAQDGGFELYTDDYSRVEQYKRIRNFFTCIMLVEVIVVFLQLNAAIQTGSYIFGGTTVCFGLLLIVLLRIIWKCQWKIEELEKRLNG</sequence>
<dbReference type="RefSeq" id="WP_072854733.1">
    <property type="nucleotide sequence ID" value="NZ_FQVI01000042.1"/>
</dbReference>
<reference evidence="2 3" key="1">
    <citation type="submission" date="2016-11" db="EMBL/GenBank/DDBJ databases">
        <authorList>
            <person name="Jaros S."/>
            <person name="Januszkiewicz K."/>
            <person name="Wedrychowicz H."/>
        </authorList>
    </citation>
    <scope>NUCLEOTIDE SEQUENCE [LARGE SCALE GENOMIC DNA]</scope>
    <source>
        <strain evidence="2 3">DSM 17459</strain>
    </source>
</reference>
<keyword evidence="1" id="KW-1133">Transmembrane helix</keyword>
<keyword evidence="3" id="KW-1185">Reference proteome</keyword>
<proteinExistence type="predicted"/>
<keyword evidence="1" id="KW-0472">Membrane</keyword>
<evidence type="ECO:0000256" key="1">
    <source>
        <dbReference type="SAM" id="Phobius"/>
    </source>
</evidence>
<dbReference type="Pfam" id="PF11193">
    <property type="entry name" value="DUF2812"/>
    <property type="match status" value="1"/>
</dbReference>
<dbReference type="Proteomes" id="UP000184245">
    <property type="component" value="Unassembled WGS sequence"/>
</dbReference>
<feature type="transmembrane region" description="Helical" evidence="1">
    <location>
        <begin position="137"/>
        <end position="157"/>
    </location>
</feature>
<dbReference type="EMBL" id="FQVI01000042">
    <property type="protein sequence ID" value="SHF55775.1"/>
    <property type="molecule type" value="Genomic_DNA"/>
</dbReference>
<name>A0A1M5CLW0_9CLOT</name>
<dbReference type="STRING" id="1122155.SAMN02745158_04212"/>
<evidence type="ECO:0000313" key="2">
    <source>
        <dbReference type="EMBL" id="SHF55775.1"/>
    </source>
</evidence>
<evidence type="ECO:0008006" key="4">
    <source>
        <dbReference type="Google" id="ProtNLM"/>
    </source>
</evidence>
<dbReference type="AlphaFoldDB" id="A0A1M5CLW0"/>
<dbReference type="InterPro" id="IPR021359">
    <property type="entry name" value="DUF2812"/>
</dbReference>
<gene>
    <name evidence="2" type="ORF">SAMN02745158_04212</name>
</gene>
<dbReference type="OrthoDB" id="8757095at2"/>
<feature type="transmembrane region" description="Helical" evidence="1">
    <location>
        <begin position="111"/>
        <end position="131"/>
    </location>
</feature>
<keyword evidence="1" id="KW-0812">Transmembrane</keyword>